<dbReference type="Proteomes" id="UP000282454">
    <property type="component" value="Unassembled WGS sequence"/>
</dbReference>
<sequence length="43" mass="4782">MRSGDFITIRMSRQSVVDLLNGIAALIASDAQKWSKTVSRDED</sequence>
<organism evidence="1 2">
    <name type="scientific">Actinokineospora cianjurensis</name>
    <dbReference type="NCBI Taxonomy" id="585224"/>
    <lineage>
        <taxon>Bacteria</taxon>
        <taxon>Bacillati</taxon>
        <taxon>Actinomycetota</taxon>
        <taxon>Actinomycetes</taxon>
        <taxon>Pseudonocardiales</taxon>
        <taxon>Pseudonocardiaceae</taxon>
        <taxon>Actinokineospora</taxon>
    </lineage>
</organism>
<comment type="caution">
    <text evidence="1">The sequence shown here is derived from an EMBL/GenBank/DDBJ whole genome shotgun (WGS) entry which is preliminary data.</text>
</comment>
<gene>
    <name evidence="1" type="ORF">CLV68_6036</name>
</gene>
<reference evidence="1 2" key="1">
    <citation type="submission" date="2018-10" db="EMBL/GenBank/DDBJ databases">
        <title>Genomic Encyclopedia of Archaeal and Bacterial Type Strains, Phase II (KMG-II): from individual species to whole genera.</title>
        <authorList>
            <person name="Goeker M."/>
        </authorList>
    </citation>
    <scope>NUCLEOTIDE SEQUENCE [LARGE SCALE GENOMIC DNA]</scope>
    <source>
        <strain evidence="1 2">DSM 45657</strain>
    </source>
</reference>
<name>A0A421AVC0_9PSEU</name>
<dbReference type="AlphaFoldDB" id="A0A421AVC0"/>
<proteinExistence type="predicted"/>
<dbReference type="EMBL" id="RCDD01000008">
    <property type="protein sequence ID" value="RLK54035.1"/>
    <property type="molecule type" value="Genomic_DNA"/>
</dbReference>
<evidence type="ECO:0000313" key="2">
    <source>
        <dbReference type="Proteomes" id="UP000282454"/>
    </source>
</evidence>
<protein>
    <submittedName>
        <fullName evidence="1">Uncharacterized protein</fullName>
    </submittedName>
</protein>
<evidence type="ECO:0000313" key="1">
    <source>
        <dbReference type="EMBL" id="RLK54035.1"/>
    </source>
</evidence>
<keyword evidence="2" id="KW-1185">Reference proteome</keyword>
<accession>A0A421AVC0</accession>